<dbReference type="GO" id="GO:0005634">
    <property type="term" value="C:nucleus"/>
    <property type="evidence" value="ECO:0007669"/>
    <property type="project" value="TreeGrafter"/>
</dbReference>
<dbReference type="STRING" id="92696.A0A4R0RK45"/>
<gene>
    <name evidence="4" type="ORF">EIP91_004471</name>
</gene>
<organism evidence="4 5">
    <name type="scientific">Steccherinum ochraceum</name>
    <dbReference type="NCBI Taxonomy" id="92696"/>
    <lineage>
        <taxon>Eukaryota</taxon>
        <taxon>Fungi</taxon>
        <taxon>Dikarya</taxon>
        <taxon>Basidiomycota</taxon>
        <taxon>Agaricomycotina</taxon>
        <taxon>Agaricomycetes</taxon>
        <taxon>Polyporales</taxon>
        <taxon>Steccherinaceae</taxon>
        <taxon>Steccherinum</taxon>
    </lineage>
</organism>
<dbReference type="Pfam" id="PF21057">
    <property type="entry name" value="Hikeshi-like_C"/>
    <property type="match status" value="1"/>
</dbReference>
<protein>
    <submittedName>
        <fullName evidence="4">Uncharacterized protein</fullName>
    </submittedName>
</protein>
<dbReference type="PANTHER" id="PTHR12925:SF0">
    <property type="entry name" value="PROTEIN HIKESHI"/>
    <property type="match status" value="1"/>
</dbReference>
<dbReference type="InterPro" id="IPR048364">
    <property type="entry name" value="Hikeshi-like_C"/>
</dbReference>
<name>A0A4R0RK45_9APHY</name>
<dbReference type="AlphaFoldDB" id="A0A4R0RK45"/>
<feature type="domain" description="Hikeshi-like N-terminal" evidence="2">
    <location>
        <begin position="1"/>
        <end position="104"/>
    </location>
</feature>
<dbReference type="Proteomes" id="UP000292702">
    <property type="component" value="Unassembled WGS sequence"/>
</dbReference>
<comment type="similarity">
    <text evidence="1">Belongs to the OPI10 family.</text>
</comment>
<proteinExistence type="inferred from homology"/>
<dbReference type="InterPro" id="IPR031318">
    <property type="entry name" value="OPI10"/>
</dbReference>
<dbReference type="OrthoDB" id="10248398at2759"/>
<keyword evidence="5" id="KW-1185">Reference proteome</keyword>
<dbReference type="GO" id="GO:0061608">
    <property type="term" value="F:nuclear import signal receptor activity"/>
    <property type="evidence" value="ECO:0007669"/>
    <property type="project" value="TreeGrafter"/>
</dbReference>
<evidence type="ECO:0000259" key="2">
    <source>
        <dbReference type="Pfam" id="PF05603"/>
    </source>
</evidence>
<dbReference type="GO" id="GO:0005829">
    <property type="term" value="C:cytosol"/>
    <property type="evidence" value="ECO:0007669"/>
    <property type="project" value="TreeGrafter"/>
</dbReference>
<dbReference type="InterPro" id="IPR008493">
    <property type="entry name" value="Hikeshi-like_N"/>
</dbReference>
<evidence type="ECO:0000259" key="3">
    <source>
        <dbReference type="Pfam" id="PF21057"/>
    </source>
</evidence>
<sequence>MFELQNAESINHLCVFLLGTVPFPDGYGATVHFFWPGKGFQLLGMLSNEKPSAIFRLRGTFTSQSANAHAHATFTAAASSGVTAILGLSIEPLSQISQQVAVLPSAVATRNTGAPDATLLAERVVKHLFNYISGFVSGGAVTQETAVPMAVIARWYDNFLTKVRAGGVGFLENVS</sequence>
<comment type="caution">
    <text evidence="4">The sequence shown here is derived from an EMBL/GenBank/DDBJ whole genome shotgun (WGS) entry which is preliminary data.</text>
</comment>
<evidence type="ECO:0000313" key="5">
    <source>
        <dbReference type="Proteomes" id="UP000292702"/>
    </source>
</evidence>
<dbReference type="PANTHER" id="PTHR12925">
    <property type="entry name" value="HIKESHI FAMILY MEMBER"/>
    <property type="match status" value="1"/>
</dbReference>
<evidence type="ECO:0000313" key="4">
    <source>
        <dbReference type="EMBL" id="TCD64158.1"/>
    </source>
</evidence>
<feature type="domain" description="Hikeshi-like C-terminal" evidence="3">
    <location>
        <begin position="117"/>
        <end position="173"/>
    </location>
</feature>
<accession>A0A4R0RK45</accession>
<reference evidence="4 5" key="1">
    <citation type="submission" date="2018-11" db="EMBL/GenBank/DDBJ databases">
        <title>Genome assembly of Steccherinum ochraceum LE-BIN_3174, the white-rot fungus of the Steccherinaceae family (The Residual Polyporoid clade, Polyporales, Basidiomycota).</title>
        <authorList>
            <person name="Fedorova T.V."/>
            <person name="Glazunova O.A."/>
            <person name="Landesman E.O."/>
            <person name="Moiseenko K.V."/>
            <person name="Psurtseva N.V."/>
            <person name="Savinova O.S."/>
            <person name="Shakhova N.V."/>
            <person name="Tyazhelova T.V."/>
            <person name="Vasina D.V."/>
        </authorList>
    </citation>
    <scope>NUCLEOTIDE SEQUENCE [LARGE SCALE GENOMIC DNA]</scope>
    <source>
        <strain evidence="4 5">LE-BIN_3174</strain>
    </source>
</reference>
<dbReference type="Pfam" id="PF05603">
    <property type="entry name" value="Hikeshi-like_N"/>
    <property type="match status" value="1"/>
</dbReference>
<dbReference type="EMBL" id="RWJN01000252">
    <property type="protein sequence ID" value="TCD64158.1"/>
    <property type="molecule type" value="Genomic_DNA"/>
</dbReference>
<evidence type="ECO:0000256" key="1">
    <source>
        <dbReference type="ARBA" id="ARBA00006623"/>
    </source>
</evidence>
<dbReference type="GO" id="GO:0006606">
    <property type="term" value="P:protein import into nucleus"/>
    <property type="evidence" value="ECO:0007669"/>
    <property type="project" value="TreeGrafter"/>
</dbReference>